<evidence type="ECO:0000313" key="2">
    <source>
        <dbReference type="Proteomes" id="UP001060215"/>
    </source>
</evidence>
<organism evidence="1 2">
    <name type="scientific">Camellia lanceoleosa</name>
    <dbReference type="NCBI Taxonomy" id="1840588"/>
    <lineage>
        <taxon>Eukaryota</taxon>
        <taxon>Viridiplantae</taxon>
        <taxon>Streptophyta</taxon>
        <taxon>Embryophyta</taxon>
        <taxon>Tracheophyta</taxon>
        <taxon>Spermatophyta</taxon>
        <taxon>Magnoliopsida</taxon>
        <taxon>eudicotyledons</taxon>
        <taxon>Gunneridae</taxon>
        <taxon>Pentapetalae</taxon>
        <taxon>asterids</taxon>
        <taxon>Ericales</taxon>
        <taxon>Theaceae</taxon>
        <taxon>Camellia</taxon>
    </lineage>
</organism>
<dbReference type="EMBL" id="CM045758">
    <property type="protein sequence ID" value="KAI8030582.1"/>
    <property type="molecule type" value="Genomic_DNA"/>
</dbReference>
<accession>A0ACC0J020</accession>
<name>A0ACC0J020_9ERIC</name>
<evidence type="ECO:0000313" key="1">
    <source>
        <dbReference type="EMBL" id="KAI8030582.1"/>
    </source>
</evidence>
<protein>
    <submittedName>
        <fullName evidence="1">LRR receptor-like serine/threonine-protein kinase</fullName>
    </submittedName>
</protein>
<proteinExistence type="predicted"/>
<comment type="caution">
    <text evidence="1">The sequence shown here is derived from an EMBL/GenBank/DDBJ whole genome shotgun (WGS) entry which is preliminary data.</text>
</comment>
<dbReference type="Proteomes" id="UP001060215">
    <property type="component" value="Chromosome 1"/>
</dbReference>
<sequence length="124" mass="13833">MAALAVKLVLSGCCSVLQWVFVVMLLCGCSWVQVWGCLCYVYALLLRLLDNNNLTGHLPLEFNIPELRILQLDNNNFNEAEIPAAYGNLSTLLKLSLENNFLTGPWSASIWQNMSFGAKARLLL</sequence>
<gene>
    <name evidence="1" type="ORF">LOK49_LG01G01324</name>
</gene>
<reference evidence="1 2" key="1">
    <citation type="journal article" date="2022" name="Plant J.">
        <title>Chromosome-level genome of Camellia lanceoleosa provides a valuable resource for understanding genome evolution and self-incompatibility.</title>
        <authorList>
            <person name="Gong W."/>
            <person name="Xiao S."/>
            <person name="Wang L."/>
            <person name="Liao Z."/>
            <person name="Chang Y."/>
            <person name="Mo W."/>
            <person name="Hu G."/>
            <person name="Li W."/>
            <person name="Zhao G."/>
            <person name="Zhu H."/>
            <person name="Hu X."/>
            <person name="Ji K."/>
            <person name="Xiang X."/>
            <person name="Song Q."/>
            <person name="Yuan D."/>
            <person name="Jin S."/>
            <person name="Zhang L."/>
        </authorList>
    </citation>
    <scope>NUCLEOTIDE SEQUENCE [LARGE SCALE GENOMIC DNA]</scope>
    <source>
        <strain evidence="1">SQ_2022a</strain>
    </source>
</reference>
<keyword evidence="2" id="KW-1185">Reference proteome</keyword>